<organism evidence="1 2">
    <name type="scientific">Trifolium pratense</name>
    <name type="common">Red clover</name>
    <dbReference type="NCBI Taxonomy" id="57577"/>
    <lineage>
        <taxon>Eukaryota</taxon>
        <taxon>Viridiplantae</taxon>
        <taxon>Streptophyta</taxon>
        <taxon>Embryophyta</taxon>
        <taxon>Tracheophyta</taxon>
        <taxon>Spermatophyta</taxon>
        <taxon>Magnoliopsida</taxon>
        <taxon>eudicotyledons</taxon>
        <taxon>Gunneridae</taxon>
        <taxon>Pentapetalae</taxon>
        <taxon>rosids</taxon>
        <taxon>fabids</taxon>
        <taxon>Fabales</taxon>
        <taxon>Fabaceae</taxon>
        <taxon>Papilionoideae</taxon>
        <taxon>50 kb inversion clade</taxon>
        <taxon>NPAAA clade</taxon>
        <taxon>Hologalegina</taxon>
        <taxon>IRL clade</taxon>
        <taxon>Trifolieae</taxon>
        <taxon>Trifolium</taxon>
    </lineage>
</organism>
<proteinExistence type="predicted"/>
<keyword evidence="2" id="KW-1185">Reference proteome</keyword>
<evidence type="ECO:0000313" key="2">
    <source>
        <dbReference type="Proteomes" id="UP001177021"/>
    </source>
</evidence>
<protein>
    <submittedName>
        <fullName evidence="1">Uncharacterized protein</fullName>
    </submittedName>
</protein>
<dbReference type="Proteomes" id="UP001177021">
    <property type="component" value="Unassembled WGS sequence"/>
</dbReference>
<comment type="caution">
    <text evidence="1">The sequence shown here is derived from an EMBL/GenBank/DDBJ whole genome shotgun (WGS) entry which is preliminary data.</text>
</comment>
<gene>
    <name evidence="1" type="ORF">MILVUS5_LOCUS38537</name>
</gene>
<reference evidence="1" key="1">
    <citation type="submission" date="2023-10" db="EMBL/GenBank/DDBJ databases">
        <authorList>
            <person name="Rodriguez Cubillos JULIANA M."/>
            <person name="De Vega J."/>
        </authorList>
    </citation>
    <scope>NUCLEOTIDE SEQUENCE</scope>
</reference>
<evidence type="ECO:0000313" key="1">
    <source>
        <dbReference type="EMBL" id="CAJ2675543.1"/>
    </source>
</evidence>
<name>A0ACB0M4M8_TRIPR</name>
<accession>A0ACB0M4M8</accession>
<sequence>MALRKLLTKRLLTGVKTPLPAVTPLEQTIVPPNTSNTDFHREYLSSPDSSKNSGVFRRFLPRRAVHHSGTAKLPEFLSLPVGEKLREKLKGINNITGDRFRDLNLSPSAATATITGSEFTVEDARKILRASQMEKLKAKLRNIPENSVCYSEFLRICVESCENHEQGVEFAKKLDESGNVIVLGNVVYLRPEQVAKSIESIMYQSIASPNDPRRKELQNLEKQKSIIDEKAKAQVQTELYCGLGFLTIQTLGFMRLTFWELSWDVMEPICFFVTSLHFAFAYLFFIRTSTEPTFQGYFHRRFMSKQERLMKTYNFDVHRYNELCKACYPSNHVGANGKAETFSPTIHNAEETLLRALHR</sequence>
<dbReference type="EMBL" id="CASHSV030000716">
    <property type="protein sequence ID" value="CAJ2675543.1"/>
    <property type="molecule type" value="Genomic_DNA"/>
</dbReference>